<sequence>MPAVWPLLTSLDGCCGVQIMYGVLLAQRASSASSCELQTGGQAGRLTHGHIPCPLLSTGLWRLLHLGLLRSAVPHALCWCTLFYPVPRACVGVPQPVPHPHVFALSLPQCRPRHGYGYWYWIRYCYLL</sequence>
<reference evidence="1 2" key="1">
    <citation type="journal article" date="2018" name="Mycol. Prog.">
        <title>Coniella lustricola, a new species from submerged detritus.</title>
        <authorList>
            <person name="Raudabaugh D.B."/>
            <person name="Iturriaga T."/>
            <person name="Carver A."/>
            <person name="Mondo S."/>
            <person name="Pangilinan J."/>
            <person name="Lipzen A."/>
            <person name="He G."/>
            <person name="Amirebrahimi M."/>
            <person name="Grigoriev I.V."/>
            <person name="Miller A.N."/>
        </authorList>
    </citation>
    <scope>NUCLEOTIDE SEQUENCE [LARGE SCALE GENOMIC DNA]</scope>
    <source>
        <strain evidence="1 2">B22-T-1</strain>
    </source>
</reference>
<name>A0A2T3A7X1_9PEZI</name>
<proteinExistence type="predicted"/>
<evidence type="ECO:0000313" key="2">
    <source>
        <dbReference type="Proteomes" id="UP000241462"/>
    </source>
</evidence>
<organism evidence="1 2">
    <name type="scientific">Coniella lustricola</name>
    <dbReference type="NCBI Taxonomy" id="2025994"/>
    <lineage>
        <taxon>Eukaryota</taxon>
        <taxon>Fungi</taxon>
        <taxon>Dikarya</taxon>
        <taxon>Ascomycota</taxon>
        <taxon>Pezizomycotina</taxon>
        <taxon>Sordariomycetes</taxon>
        <taxon>Sordariomycetidae</taxon>
        <taxon>Diaporthales</taxon>
        <taxon>Schizoparmaceae</taxon>
        <taxon>Coniella</taxon>
    </lineage>
</organism>
<protein>
    <submittedName>
        <fullName evidence="1">Uncharacterized protein</fullName>
    </submittedName>
</protein>
<dbReference type="Proteomes" id="UP000241462">
    <property type="component" value="Unassembled WGS sequence"/>
</dbReference>
<accession>A0A2T3A7X1</accession>
<dbReference type="EMBL" id="KZ678442">
    <property type="protein sequence ID" value="PSR85488.1"/>
    <property type="molecule type" value="Genomic_DNA"/>
</dbReference>
<dbReference type="AlphaFoldDB" id="A0A2T3A7X1"/>
<gene>
    <name evidence="1" type="ORF">BD289DRAFT_434037</name>
</gene>
<keyword evidence="2" id="KW-1185">Reference proteome</keyword>
<dbReference type="InParanoid" id="A0A2T3A7X1"/>
<evidence type="ECO:0000313" key="1">
    <source>
        <dbReference type="EMBL" id="PSR85488.1"/>
    </source>
</evidence>